<dbReference type="SUPFAM" id="SSF53448">
    <property type="entry name" value="Nucleotide-diphospho-sugar transferases"/>
    <property type="match status" value="1"/>
</dbReference>
<dbReference type="KEGG" id="wna:KA717_18430"/>
<feature type="transmembrane region" description="Helical" evidence="1">
    <location>
        <begin position="216"/>
        <end position="238"/>
    </location>
</feature>
<dbReference type="CDD" id="cd00761">
    <property type="entry name" value="Glyco_tranf_GTA_type"/>
    <property type="match status" value="1"/>
</dbReference>
<keyword evidence="1" id="KW-0812">Transmembrane</keyword>
<evidence type="ECO:0000313" key="3">
    <source>
        <dbReference type="EMBL" id="UXE64278.1"/>
    </source>
</evidence>
<dbReference type="InterPro" id="IPR001173">
    <property type="entry name" value="Glyco_trans_2-like"/>
</dbReference>
<name>A0A977L2G0_9CYAN</name>
<dbReference type="Pfam" id="PF00535">
    <property type="entry name" value="Glycos_transf_2"/>
    <property type="match status" value="1"/>
</dbReference>
<proteinExistence type="predicted"/>
<evidence type="ECO:0000256" key="1">
    <source>
        <dbReference type="SAM" id="Phobius"/>
    </source>
</evidence>
<dbReference type="PANTHER" id="PTHR22916">
    <property type="entry name" value="GLYCOSYLTRANSFERASE"/>
    <property type="match status" value="1"/>
</dbReference>
<dbReference type="Gene3D" id="3.90.550.10">
    <property type="entry name" value="Spore Coat Polysaccharide Biosynthesis Protein SpsA, Chain A"/>
    <property type="match status" value="1"/>
</dbReference>
<organism evidence="3">
    <name type="scientific">Woronichinia naegeliana WA131</name>
    <dbReference type="NCBI Taxonomy" id="2824559"/>
    <lineage>
        <taxon>Bacteria</taxon>
        <taxon>Bacillati</taxon>
        <taxon>Cyanobacteriota</taxon>
        <taxon>Cyanophyceae</taxon>
        <taxon>Synechococcales</taxon>
        <taxon>Coelosphaeriaceae</taxon>
        <taxon>Woronichinia</taxon>
    </lineage>
</organism>
<gene>
    <name evidence="3" type="ORF">KA717_18430</name>
</gene>
<evidence type="ECO:0000259" key="2">
    <source>
        <dbReference type="Pfam" id="PF00535"/>
    </source>
</evidence>
<keyword evidence="1" id="KW-1133">Transmembrane helix</keyword>
<sequence>MAKQSLRPQEVIVIDDASSDNTIEILQSLQNHYGKDWLKLVMLAKNAGPSFARNQGWDLASQNYIAFLDADDAWHPQKIELQYQWMIANPNVAMSGSDGFFPTLHFLSYCSKILHYEDAMIVSITPNQILFSNFFVTPSVMLKRGLNYRFDPQKRYCEDHLLWMQIAVDHYPIYFFSYPLVYIFKSFGIGGLSQHLWEMRLGYIDNCWQLWKSHKISFLMLSKLVIVTLLKFMVLTLFGPTTMSKYKNNWLARRGK</sequence>
<dbReference type="GO" id="GO:0016758">
    <property type="term" value="F:hexosyltransferase activity"/>
    <property type="evidence" value="ECO:0007669"/>
    <property type="project" value="UniProtKB-ARBA"/>
</dbReference>
<reference evidence="3" key="1">
    <citation type="submission" date="2021-04" db="EMBL/GenBank/DDBJ databases">
        <title>Genome sequence of Woronichinia naegeliana from Washington state freshwater lake bloom.</title>
        <authorList>
            <person name="Dreher T.W."/>
        </authorList>
    </citation>
    <scope>NUCLEOTIDE SEQUENCE</scope>
    <source>
        <strain evidence="3">WA131</strain>
    </source>
</reference>
<dbReference type="AlphaFoldDB" id="A0A977L2G0"/>
<accession>A0A977L2G0</accession>
<feature type="domain" description="Glycosyltransferase 2-like" evidence="2">
    <location>
        <begin position="3"/>
        <end position="108"/>
    </location>
</feature>
<dbReference type="PANTHER" id="PTHR22916:SF3">
    <property type="entry name" value="UDP-GLCNAC:BETAGAL BETA-1,3-N-ACETYLGLUCOSAMINYLTRANSFERASE-LIKE PROTEIN 1"/>
    <property type="match status" value="1"/>
</dbReference>
<dbReference type="Proteomes" id="UP001065613">
    <property type="component" value="Chromosome"/>
</dbReference>
<protein>
    <submittedName>
        <fullName evidence="3">Glycosyltransferase family 2 protein</fullName>
    </submittedName>
</protein>
<feature type="transmembrane region" description="Helical" evidence="1">
    <location>
        <begin position="173"/>
        <end position="196"/>
    </location>
</feature>
<dbReference type="InterPro" id="IPR029044">
    <property type="entry name" value="Nucleotide-diphossugar_trans"/>
</dbReference>
<keyword evidence="1" id="KW-0472">Membrane</keyword>
<dbReference type="EMBL" id="CP073041">
    <property type="protein sequence ID" value="UXE64278.1"/>
    <property type="molecule type" value="Genomic_DNA"/>
</dbReference>